<sequence length="357" mass="39521">MAKRRPNVSPYNVTSDLENDSGSEEISVSAKRRKSSESFVSSTVAYGLEAGRETIELTEENEHTYSCSPIIFTNSRQRRATKNSVSTTKKEVTGWKTILKTSSSIENVPSIGDSSSASDQDDDDDFTTDSRSQKSRRSRAKCFSKNAINARKNRMKKKQYVSNLEDDIKSLKTLKKALTHELNSKCDEIASLKNEVKYLRSIIANNSQIGSLLKRICTNDSIEIRSSVLQENSLQQPSSDSVCVKGTVNENVIPISTDNFDIPTGLDSISETDALLDSNLDILLDANLSSTAAPALDLPEMEEFLRCETPSKYLESLGDIQSDYGVCLHVGRNRISLEFCAACNENASNNWNSSMFD</sequence>
<dbReference type="Proteomes" id="UP000291343">
    <property type="component" value="Unassembled WGS sequence"/>
</dbReference>
<organism evidence="3 5">
    <name type="scientific">Laodelphax striatellus</name>
    <name type="common">Small brown planthopper</name>
    <name type="synonym">Delphax striatella</name>
    <dbReference type="NCBI Taxonomy" id="195883"/>
    <lineage>
        <taxon>Eukaryota</taxon>
        <taxon>Metazoa</taxon>
        <taxon>Ecdysozoa</taxon>
        <taxon>Arthropoda</taxon>
        <taxon>Hexapoda</taxon>
        <taxon>Insecta</taxon>
        <taxon>Pterygota</taxon>
        <taxon>Neoptera</taxon>
        <taxon>Paraneoptera</taxon>
        <taxon>Hemiptera</taxon>
        <taxon>Auchenorrhyncha</taxon>
        <taxon>Fulgoroidea</taxon>
        <taxon>Delphacidae</taxon>
        <taxon>Criomorphinae</taxon>
        <taxon>Laodelphax</taxon>
    </lineage>
</organism>
<dbReference type="STRING" id="195883.A0A482WX53"/>
<dbReference type="EMBL" id="QKKF02023475">
    <property type="protein sequence ID" value="RZF37741.1"/>
    <property type="molecule type" value="Genomic_DNA"/>
</dbReference>
<feature type="region of interest" description="Disordered" evidence="2">
    <location>
        <begin position="1"/>
        <end position="41"/>
    </location>
</feature>
<dbReference type="AlphaFoldDB" id="A0A482WX53"/>
<feature type="region of interest" description="Disordered" evidence="2">
    <location>
        <begin position="106"/>
        <end position="141"/>
    </location>
</feature>
<keyword evidence="1" id="KW-0175">Coiled coil</keyword>
<dbReference type="EMBL" id="QKKF02020490">
    <property type="protein sequence ID" value="RZF39152.1"/>
    <property type="molecule type" value="Genomic_DNA"/>
</dbReference>
<keyword evidence="5" id="KW-1185">Reference proteome</keyword>
<dbReference type="GO" id="GO:0003700">
    <property type="term" value="F:DNA-binding transcription factor activity"/>
    <property type="evidence" value="ECO:0007669"/>
    <property type="project" value="InterPro"/>
</dbReference>
<reference evidence="3 5" key="1">
    <citation type="journal article" date="2017" name="Gigascience">
        <title>Genome sequence of the small brown planthopper, Laodelphax striatellus.</title>
        <authorList>
            <person name="Zhu J."/>
            <person name="Jiang F."/>
            <person name="Wang X."/>
            <person name="Yang P."/>
            <person name="Bao Y."/>
            <person name="Zhao W."/>
            <person name="Wang W."/>
            <person name="Lu H."/>
            <person name="Wang Q."/>
            <person name="Cui N."/>
            <person name="Li J."/>
            <person name="Chen X."/>
            <person name="Luo L."/>
            <person name="Yu J."/>
            <person name="Kang L."/>
            <person name="Cui F."/>
        </authorList>
    </citation>
    <scope>NUCLEOTIDE SEQUENCE [LARGE SCALE GENOMIC DNA]</scope>
    <source>
        <strain evidence="3">Lst14</strain>
        <tissue evidence="3">Whole body</tissue>
    </source>
</reference>
<dbReference type="SMR" id="A0A482WX53"/>
<evidence type="ECO:0000313" key="5">
    <source>
        <dbReference type="Proteomes" id="UP000291343"/>
    </source>
</evidence>
<feature type="coiled-coil region" evidence="1">
    <location>
        <begin position="161"/>
        <end position="195"/>
    </location>
</feature>
<evidence type="ECO:0008006" key="6">
    <source>
        <dbReference type="Google" id="ProtNLM"/>
    </source>
</evidence>
<gene>
    <name evidence="4" type="ORF">LSTR_LSTR005780</name>
    <name evidence="3" type="ORF">LSTR_LSTR016796</name>
</gene>
<accession>A0A482WX53</accession>
<evidence type="ECO:0000313" key="3">
    <source>
        <dbReference type="EMBL" id="RZF37741.1"/>
    </source>
</evidence>
<reference evidence="3" key="2">
    <citation type="submission" date="2019-02" db="EMBL/GenBank/DDBJ databases">
        <authorList>
            <person name="Zhu J."/>
            <person name="Jiang F."/>
            <person name="Wang X."/>
            <person name="Yang P."/>
            <person name="Bao Y."/>
            <person name="Zhao W."/>
            <person name="Wang W."/>
            <person name="Lu H."/>
            <person name="Wang Q."/>
            <person name="Cui N."/>
            <person name="Li J."/>
            <person name="Chen X."/>
            <person name="Luo L."/>
            <person name="Yu J."/>
            <person name="Kang L."/>
            <person name="Cui F."/>
        </authorList>
    </citation>
    <scope>NUCLEOTIDE SEQUENCE</scope>
    <source>
        <strain evidence="3">Lst14</strain>
        <tissue evidence="3">Whole body</tissue>
    </source>
</reference>
<evidence type="ECO:0000256" key="2">
    <source>
        <dbReference type="SAM" id="MobiDB-lite"/>
    </source>
</evidence>
<protein>
    <recommendedName>
        <fullName evidence="6">BZIP domain-containing protein</fullName>
    </recommendedName>
</protein>
<dbReference type="InParanoid" id="A0A482WX53"/>
<evidence type="ECO:0000256" key="1">
    <source>
        <dbReference type="SAM" id="Coils"/>
    </source>
</evidence>
<dbReference type="SUPFAM" id="SSF57959">
    <property type="entry name" value="Leucine zipper domain"/>
    <property type="match status" value="1"/>
</dbReference>
<proteinExistence type="predicted"/>
<dbReference type="OrthoDB" id="6606299at2759"/>
<dbReference type="InterPro" id="IPR046347">
    <property type="entry name" value="bZIP_sf"/>
</dbReference>
<evidence type="ECO:0000313" key="4">
    <source>
        <dbReference type="EMBL" id="RZF39152.1"/>
    </source>
</evidence>
<comment type="caution">
    <text evidence="3">The sequence shown here is derived from an EMBL/GenBank/DDBJ whole genome shotgun (WGS) entry which is preliminary data.</text>
</comment>
<name>A0A482WX53_LAOST</name>
<dbReference type="Gene3D" id="1.20.5.170">
    <property type="match status" value="1"/>
</dbReference>